<name>M2N3Y1_BAUPA</name>
<organism evidence="1 2">
    <name type="scientific">Baudoinia panamericana (strain UAMH 10762)</name>
    <name type="common">Angels' share fungus</name>
    <name type="synonym">Baudoinia compniacensis (strain UAMH 10762)</name>
    <dbReference type="NCBI Taxonomy" id="717646"/>
    <lineage>
        <taxon>Eukaryota</taxon>
        <taxon>Fungi</taxon>
        <taxon>Dikarya</taxon>
        <taxon>Ascomycota</taxon>
        <taxon>Pezizomycotina</taxon>
        <taxon>Dothideomycetes</taxon>
        <taxon>Dothideomycetidae</taxon>
        <taxon>Mycosphaerellales</taxon>
        <taxon>Teratosphaeriaceae</taxon>
        <taxon>Baudoinia</taxon>
    </lineage>
</organism>
<evidence type="ECO:0000313" key="1">
    <source>
        <dbReference type="EMBL" id="EMC98693.1"/>
    </source>
</evidence>
<dbReference type="RefSeq" id="XP_007673885.1">
    <property type="nucleotide sequence ID" value="XM_007675695.1"/>
</dbReference>
<protein>
    <submittedName>
        <fullName evidence="1">Uncharacterized protein</fullName>
    </submittedName>
</protein>
<dbReference type="EMBL" id="KB445552">
    <property type="protein sequence ID" value="EMC98693.1"/>
    <property type="molecule type" value="Genomic_DNA"/>
</dbReference>
<keyword evidence="2" id="KW-1185">Reference proteome</keyword>
<dbReference type="PANTHER" id="PTHR35179">
    <property type="entry name" value="PROTEIN CBG02620"/>
    <property type="match status" value="1"/>
</dbReference>
<accession>M2N3Y1</accession>
<dbReference type="GeneID" id="19108621"/>
<proteinExistence type="predicted"/>
<dbReference type="KEGG" id="bcom:BAUCODRAFT_145733"/>
<dbReference type="Proteomes" id="UP000011761">
    <property type="component" value="Unassembled WGS sequence"/>
</dbReference>
<dbReference type="OrthoDB" id="420564at2759"/>
<evidence type="ECO:0000313" key="2">
    <source>
        <dbReference type="Proteomes" id="UP000011761"/>
    </source>
</evidence>
<dbReference type="PANTHER" id="PTHR35179:SF2">
    <property type="entry name" value="START DOMAIN-CONTAINING PROTEIN"/>
    <property type="match status" value="1"/>
</dbReference>
<dbReference type="STRING" id="717646.M2N3Y1"/>
<gene>
    <name evidence="1" type="ORF">BAUCODRAFT_145733</name>
</gene>
<reference evidence="1 2" key="1">
    <citation type="journal article" date="2012" name="PLoS Pathog.">
        <title>Diverse lifestyles and strategies of plant pathogenesis encoded in the genomes of eighteen Dothideomycetes fungi.</title>
        <authorList>
            <person name="Ohm R.A."/>
            <person name="Feau N."/>
            <person name="Henrissat B."/>
            <person name="Schoch C.L."/>
            <person name="Horwitz B.A."/>
            <person name="Barry K.W."/>
            <person name="Condon B.J."/>
            <person name="Copeland A.C."/>
            <person name="Dhillon B."/>
            <person name="Glaser F."/>
            <person name="Hesse C.N."/>
            <person name="Kosti I."/>
            <person name="LaButti K."/>
            <person name="Lindquist E.A."/>
            <person name="Lucas S."/>
            <person name="Salamov A.A."/>
            <person name="Bradshaw R.E."/>
            <person name="Ciuffetti L."/>
            <person name="Hamelin R.C."/>
            <person name="Kema G.H.J."/>
            <person name="Lawrence C."/>
            <person name="Scott J.A."/>
            <person name="Spatafora J.W."/>
            <person name="Turgeon B.G."/>
            <person name="de Wit P.J.G.M."/>
            <person name="Zhong S."/>
            <person name="Goodwin S.B."/>
            <person name="Grigoriev I.V."/>
        </authorList>
    </citation>
    <scope>NUCLEOTIDE SEQUENCE [LARGE SCALE GENOMIC DNA]</scope>
    <source>
        <strain evidence="1 2">UAMH 10762</strain>
    </source>
</reference>
<dbReference type="HOGENOM" id="CLU_860481_0_0_1"/>
<dbReference type="AlphaFoldDB" id="M2N3Y1"/>
<sequence>MLVPAAWSPPKQKVLLGPDRGFRYWDQNAGRSPASPMEPLVQDILHTQEDFDFSDFDLITDRWALSQLLRLYGRFSGEVDDFAFLAQVTGKTLIFIRYRLTFERAYLEWRADCASSVAHYGIVAYSLGALRILLRHKVNGYLPEVAPETLVETPGVSNVTVKSPQENDSHVKIVTAGCCVPLSAQLDIVTGPVAKDLGKYFETNPKELWLSQTPNSMRAPLTYVYRNKLSKMRAFVATRDIDTRDAKADVAVWVDRNQEGLQAFRNGLSSLLEQLRAQNEAPWTTVFIIEYKKGEEDVTITPATADGLPVLSQESCQRLRQKP</sequence>
<dbReference type="eggNOG" id="ENOG502QRQN">
    <property type="taxonomic scope" value="Eukaryota"/>
</dbReference>